<dbReference type="SUPFAM" id="SSF88946">
    <property type="entry name" value="Sigma2 domain of RNA polymerase sigma factors"/>
    <property type="match status" value="1"/>
</dbReference>
<keyword evidence="3" id="KW-0731">Sigma factor</keyword>
<dbReference type="PANTHER" id="PTHR43133:SF46">
    <property type="entry name" value="RNA POLYMERASE SIGMA-70 FACTOR ECF SUBFAMILY"/>
    <property type="match status" value="1"/>
</dbReference>
<organism evidence="7 8">
    <name type="scientific">Pedobacter nutrimenti</name>
    <dbReference type="NCBI Taxonomy" id="1241337"/>
    <lineage>
        <taxon>Bacteria</taxon>
        <taxon>Pseudomonadati</taxon>
        <taxon>Bacteroidota</taxon>
        <taxon>Sphingobacteriia</taxon>
        <taxon>Sphingobacteriales</taxon>
        <taxon>Sphingobacteriaceae</taxon>
        <taxon>Pedobacter</taxon>
    </lineage>
</organism>
<dbReference type="GO" id="GO:0006352">
    <property type="term" value="P:DNA-templated transcription initiation"/>
    <property type="evidence" value="ECO:0007669"/>
    <property type="project" value="InterPro"/>
</dbReference>
<dbReference type="Pfam" id="PF04542">
    <property type="entry name" value="Sigma70_r2"/>
    <property type="match status" value="1"/>
</dbReference>
<keyword evidence="2" id="KW-0805">Transcription regulation</keyword>
<dbReference type="Gene3D" id="1.10.1740.10">
    <property type="match status" value="1"/>
</dbReference>
<dbReference type="Pfam" id="PF08281">
    <property type="entry name" value="Sigma70_r4_2"/>
    <property type="match status" value="1"/>
</dbReference>
<dbReference type="InterPro" id="IPR039425">
    <property type="entry name" value="RNA_pol_sigma-70-like"/>
</dbReference>
<gene>
    <name evidence="7" type="ORF">B0O44_101469</name>
</gene>
<dbReference type="EMBL" id="QKLU01000001">
    <property type="protein sequence ID" value="PYF76992.1"/>
    <property type="molecule type" value="Genomic_DNA"/>
</dbReference>
<evidence type="ECO:0000256" key="1">
    <source>
        <dbReference type="ARBA" id="ARBA00010641"/>
    </source>
</evidence>
<dbReference type="InterPro" id="IPR013249">
    <property type="entry name" value="RNA_pol_sigma70_r4_t2"/>
</dbReference>
<dbReference type="Proteomes" id="UP000248198">
    <property type="component" value="Unassembled WGS sequence"/>
</dbReference>
<evidence type="ECO:0000313" key="7">
    <source>
        <dbReference type="EMBL" id="PYF76992.1"/>
    </source>
</evidence>
<evidence type="ECO:0000256" key="3">
    <source>
        <dbReference type="ARBA" id="ARBA00023082"/>
    </source>
</evidence>
<dbReference type="GO" id="GO:0016987">
    <property type="term" value="F:sigma factor activity"/>
    <property type="evidence" value="ECO:0007669"/>
    <property type="project" value="UniProtKB-KW"/>
</dbReference>
<dbReference type="NCBIfam" id="TIGR02937">
    <property type="entry name" value="sigma70-ECF"/>
    <property type="match status" value="1"/>
</dbReference>
<dbReference type="Gene3D" id="1.10.10.10">
    <property type="entry name" value="Winged helix-like DNA-binding domain superfamily/Winged helix DNA-binding domain"/>
    <property type="match status" value="1"/>
</dbReference>
<dbReference type="InterPro" id="IPR013324">
    <property type="entry name" value="RNA_pol_sigma_r3/r4-like"/>
</dbReference>
<keyword evidence="4" id="KW-0804">Transcription</keyword>
<sequence>MAIAPLPNESELLRRTSEGDKRAFTVLFDAHYKSLGSYVYKLTESMESAEEIVQEVFIKVWLKKEELTRINNFSAYLFVLCKNKALNHLRQLASQTLRFQAWEKELGSDPQADVEDHYENFRVLIEQAIDHLPEQQQKIYRLSRHERLKYTEIAKELQLSPETVKKHIYLATKTIKEYVKNNMDEMVMLILMSPLIFLKNF</sequence>
<feature type="domain" description="RNA polymerase sigma-70 region 2" evidence="5">
    <location>
        <begin position="27"/>
        <end position="92"/>
    </location>
</feature>
<dbReference type="RefSeq" id="WP_110827081.1">
    <property type="nucleotide sequence ID" value="NZ_QKLU01000001.1"/>
</dbReference>
<evidence type="ECO:0000259" key="6">
    <source>
        <dbReference type="Pfam" id="PF08281"/>
    </source>
</evidence>
<comment type="caution">
    <text evidence="7">The sequence shown here is derived from an EMBL/GenBank/DDBJ whole genome shotgun (WGS) entry which is preliminary data.</text>
</comment>
<dbReference type="AlphaFoldDB" id="A0A318UKS2"/>
<comment type="similarity">
    <text evidence="1">Belongs to the sigma-70 factor family. ECF subfamily.</text>
</comment>
<proteinExistence type="inferred from homology"/>
<dbReference type="CDD" id="cd06171">
    <property type="entry name" value="Sigma70_r4"/>
    <property type="match status" value="1"/>
</dbReference>
<accession>A0A318UKS2</accession>
<dbReference type="PANTHER" id="PTHR43133">
    <property type="entry name" value="RNA POLYMERASE ECF-TYPE SIGMA FACTO"/>
    <property type="match status" value="1"/>
</dbReference>
<reference evidence="7 8" key="1">
    <citation type="submission" date="2018-06" db="EMBL/GenBank/DDBJ databases">
        <title>Genomic Encyclopedia of Archaeal and Bacterial Type Strains, Phase II (KMG-II): from individual species to whole genera.</title>
        <authorList>
            <person name="Goeker M."/>
        </authorList>
    </citation>
    <scope>NUCLEOTIDE SEQUENCE [LARGE SCALE GENOMIC DNA]</scope>
    <source>
        <strain evidence="7 8">DSM 27372</strain>
    </source>
</reference>
<dbReference type="GO" id="GO:0003677">
    <property type="term" value="F:DNA binding"/>
    <property type="evidence" value="ECO:0007669"/>
    <property type="project" value="InterPro"/>
</dbReference>
<dbReference type="InterPro" id="IPR036388">
    <property type="entry name" value="WH-like_DNA-bd_sf"/>
</dbReference>
<evidence type="ECO:0000256" key="2">
    <source>
        <dbReference type="ARBA" id="ARBA00023015"/>
    </source>
</evidence>
<name>A0A318UKS2_9SPHI</name>
<dbReference type="NCBIfam" id="TIGR02985">
    <property type="entry name" value="Sig70_bacteroi1"/>
    <property type="match status" value="1"/>
</dbReference>
<dbReference type="InterPro" id="IPR013325">
    <property type="entry name" value="RNA_pol_sigma_r2"/>
</dbReference>
<evidence type="ECO:0000259" key="5">
    <source>
        <dbReference type="Pfam" id="PF04542"/>
    </source>
</evidence>
<evidence type="ECO:0000313" key="8">
    <source>
        <dbReference type="Proteomes" id="UP000248198"/>
    </source>
</evidence>
<evidence type="ECO:0000256" key="4">
    <source>
        <dbReference type="ARBA" id="ARBA00023163"/>
    </source>
</evidence>
<feature type="domain" description="RNA polymerase sigma factor 70 region 4 type 2" evidence="6">
    <location>
        <begin position="123"/>
        <end position="173"/>
    </location>
</feature>
<dbReference type="InterPro" id="IPR007627">
    <property type="entry name" value="RNA_pol_sigma70_r2"/>
</dbReference>
<protein>
    <submittedName>
        <fullName evidence="7">RNA polymerase sigma-70 factor (ECF subfamily)</fullName>
    </submittedName>
</protein>
<dbReference type="InterPro" id="IPR014284">
    <property type="entry name" value="RNA_pol_sigma-70_dom"/>
</dbReference>
<keyword evidence="8" id="KW-1185">Reference proteome</keyword>
<dbReference type="SUPFAM" id="SSF88659">
    <property type="entry name" value="Sigma3 and sigma4 domains of RNA polymerase sigma factors"/>
    <property type="match status" value="1"/>
</dbReference>
<dbReference type="OrthoDB" id="799938at2"/>
<dbReference type="InterPro" id="IPR014327">
    <property type="entry name" value="RNA_pol_sigma70_bacteroid"/>
</dbReference>